<evidence type="ECO:0000313" key="2">
    <source>
        <dbReference type="Proteomes" id="UP000805193"/>
    </source>
</evidence>
<dbReference type="Proteomes" id="UP000805193">
    <property type="component" value="Unassembled WGS sequence"/>
</dbReference>
<name>A0AC60QZ49_IXOPE</name>
<protein>
    <submittedName>
        <fullName evidence="1">Uncharacterized protein</fullName>
    </submittedName>
</protein>
<comment type="caution">
    <text evidence="1">The sequence shown here is derived from an EMBL/GenBank/DDBJ whole genome shotgun (WGS) entry which is preliminary data.</text>
</comment>
<evidence type="ECO:0000313" key="1">
    <source>
        <dbReference type="EMBL" id="KAG0444487.1"/>
    </source>
</evidence>
<organism evidence="1 2">
    <name type="scientific">Ixodes persulcatus</name>
    <name type="common">Taiga tick</name>
    <dbReference type="NCBI Taxonomy" id="34615"/>
    <lineage>
        <taxon>Eukaryota</taxon>
        <taxon>Metazoa</taxon>
        <taxon>Ecdysozoa</taxon>
        <taxon>Arthropoda</taxon>
        <taxon>Chelicerata</taxon>
        <taxon>Arachnida</taxon>
        <taxon>Acari</taxon>
        <taxon>Parasitiformes</taxon>
        <taxon>Ixodida</taxon>
        <taxon>Ixodoidea</taxon>
        <taxon>Ixodidae</taxon>
        <taxon>Ixodinae</taxon>
        <taxon>Ixodes</taxon>
    </lineage>
</organism>
<accession>A0AC60QZ49</accession>
<dbReference type="EMBL" id="JABSTQ010001985">
    <property type="protein sequence ID" value="KAG0444487.1"/>
    <property type="molecule type" value="Genomic_DNA"/>
</dbReference>
<reference evidence="1 2" key="1">
    <citation type="journal article" date="2020" name="Cell">
        <title>Large-Scale Comparative Analyses of Tick Genomes Elucidate Their Genetic Diversity and Vector Capacities.</title>
        <authorList>
            <consortium name="Tick Genome and Microbiome Consortium (TIGMIC)"/>
            <person name="Jia N."/>
            <person name="Wang J."/>
            <person name="Shi W."/>
            <person name="Du L."/>
            <person name="Sun Y."/>
            <person name="Zhan W."/>
            <person name="Jiang J.F."/>
            <person name="Wang Q."/>
            <person name="Zhang B."/>
            <person name="Ji P."/>
            <person name="Bell-Sakyi L."/>
            <person name="Cui X.M."/>
            <person name="Yuan T.T."/>
            <person name="Jiang B.G."/>
            <person name="Yang W.F."/>
            <person name="Lam T.T."/>
            <person name="Chang Q.C."/>
            <person name="Ding S.J."/>
            <person name="Wang X.J."/>
            <person name="Zhu J.G."/>
            <person name="Ruan X.D."/>
            <person name="Zhao L."/>
            <person name="Wei J.T."/>
            <person name="Ye R.Z."/>
            <person name="Que T.C."/>
            <person name="Du C.H."/>
            <person name="Zhou Y.H."/>
            <person name="Cheng J.X."/>
            <person name="Dai P.F."/>
            <person name="Guo W.B."/>
            <person name="Han X.H."/>
            <person name="Huang E.J."/>
            <person name="Li L.F."/>
            <person name="Wei W."/>
            <person name="Gao Y.C."/>
            <person name="Liu J.Z."/>
            <person name="Shao H.Z."/>
            <person name="Wang X."/>
            <person name="Wang C.C."/>
            <person name="Yang T.C."/>
            <person name="Huo Q.B."/>
            <person name="Li W."/>
            <person name="Chen H.Y."/>
            <person name="Chen S.E."/>
            <person name="Zhou L.G."/>
            <person name="Ni X.B."/>
            <person name="Tian J.H."/>
            <person name="Sheng Y."/>
            <person name="Liu T."/>
            <person name="Pan Y.S."/>
            <person name="Xia L.Y."/>
            <person name="Li J."/>
            <person name="Zhao F."/>
            <person name="Cao W.C."/>
        </authorList>
    </citation>
    <scope>NUCLEOTIDE SEQUENCE [LARGE SCALE GENOMIC DNA]</scope>
    <source>
        <strain evidence="1">Iper-2018</strain>
    </source>
</reference>
<proteinExistence type="predicted"/>
<sequence length="240" mass="26305">MEVLTAEVKCLREENKDLRSEVFDLKRKLLERLTTPVPPRAQYSTVTAESNAVVLPRQSSSSFAAAPKRVLPAANAHQINSDGRDSAQAAGQRESQGQGIMMMMMMMKPWIQVASQCVEYFSFYGSLKFRDGGVAALSLPPVRLTGSLGEADVDGSKVVRTPACSFEMETDHSRTSENDLGEKFSEDAEMIQHPGEMVSPYEDVWLAITRNQNGKLRVVPEGEGGSEDTCPQATNQDTAN</sequence>
<gene>
    <name evidence="1" type="ORF">HPB47_013738</name>
</gene>
<keyword evidence="2" id="KW-1185">Reference proteome</keyword>